<feature type="domain" description="F-box/LRR-repeat protein 15/At3g58940/PEG3-like LRR" evidence="1">
    <location>
        <begin position="21"/>
        <end position="146"/>
    </location>
</feature>
<keyword evidence="3" id="KW-1185">Reference proteome</keyword>
<accession>A0A4Y7I8S3</accession>
<dbReference type="PANTHER" id="PTHR31900:SF30">
    <property type="entry name" value="SUPERFAMILY PROTEIN, PUTATIVE-RELATED"/>
    <property type="match status" value="1"/>
</dbReference>
<dbReference type="Gramene" id="RZC43805">
    <property type="protein sequence ID" value="RZC43805"/>
    <property type="gene ID" value="C5167_036761"/>
</dbReference>
<dbReference type="Gene3D" id="3.80.10.10">
    <property type="entry name" value="Ribonuclease Inhibitor"/>
    <property type="match status" value="1"/>
</dbReference>
<dbReference type="InterPro" id="IPR032675">
    <property type="entry name" value="LRR_dom_sf"/>
</dbReference>
<dbReference type="InterPro" id="IPR050232">
    <property type="entry name" value="FBL13/AtMIF1-like"/>
</dbReference>
<evidence type="ECO:0000259" key="1">
    <source>
        <dbReference type="Pfam" id="PF24758"/>
    </source>
</evidence>
<gene>
    <name evidence="2" type="ORF">C5167_036761</name>
</gene>
<evidence type="ECO:0000313" key="2">
    <source>
        <dbReference type="EMBL" id="RZC43805.1"/>
    </source>
</evidence>
<dbReference type="SUPFAM" id="SSF52058">
    <property type="entry name" value="L domain-like"/>
    <property type="match status" value="1"/>
</dbReference>
<proteinExistence type="predicted"/>
<dbReference type="PANTHER" id="PTHR31900">
    <property type="entry name" value="F-BOX/RNI SUPERFAMILY PROTEIN-RELATED"/>
    <property type="match status" value="1"/>
</dbReference>
<protein>
    <recommendedName>
        <fullName evidence="1">F-box/LRR-repeat protein 15/At3g58940/PEG3-like LRR domain-containing protein</fullName>
    </recommendedName>
</protein>
<name>A0A4Y7I8S3_PAPSO</name>
<dbReference type="EMBL" id="CM010715">
    <property type="protein sequence ID" value="RZC43805.1"/>
    <property type="molecule type" value="Genomic_DNA"/>
</dbReference>
<dbReference type="InterPro" id="IPR055411">
    <property type="entry name" value="LRR_FXL15/At3g58940/PEG3-like"/>
</dbReference>
<dbReference type="Proteomes" id="UP000316621">
    <property type="component" value="Chromosome 1"/>
</dbReference>
<organism evidence="2 3">
    <name type="scientific">Papaver somniferum</name>
    <name type="common">Opium poppy</name>
    <dbReference type="NCBI Taxonomy" id="3469"/>
    <lineage>
        <taxon>Eukaryota</taxon>
        <taxon>Viridiplantae</taxon>
        <taxon>Streptophyta</taxon>
        <taxon>Embryophyta</taxon>
        <taxon>Tracheophyta</taxon>
        <taxon>Spermatophyta</taxon>
        <taxon>Magnoliopsida</taxon>
        <taxon>Ranunculales</taxon>
        <taxon>Papaveraceae</taxon>
        <taxon>Papaveroideae</taxon>
        <taxon>Papaver</taxon>
    </lineage>
</organism>
<dbReference type="Pfam" id="PF24758">
    <property type="entry name" value="LRR_At5g56370"/>
    <property type="match status" value="1"/>
</dbReference>
<reference evidence="2 3" key="1">
    <citation type="journal article" date="2018" name="Science">
        <title>The opium poppy genome and morphinan production.</title>
        <authorList>
            <person name="Guo L."/>
            <person name="Winzer T."/>
            <person name="Yang X."/>
            <person name="Li Y."/>
            <person name="Ning Z."/>
            <person name="He Z."/>
            <person name="Teodor R."/>
            <person name="Lu Y."/>
            <person name="Bowser T.A."/>
            <person name="Graham I.A."/>
            <person name="Ye K."/>
        </authorList>
    </citation>
    <scope>NUCLEOTIDE SEQUENCE [LARGE SCALE GENOMIC DNA]</scope>
    <source>
        <strain evidence="3">cv. HN1</strain>
        <tissue evidence="2">Leaves</tissue>
    </source>
</reference>
<sequence length="311" mass="34904">MSHMRKFYLKCDESSNGFRINSWISAVISRKVEELILILEADEPDEIPPSLFTCGSLVSLELQLPNLYLRLPNCISFPRLKVLRLFGINFGDDLLTEQLFSSCPILEDLIMRDCTWLYMENLCISAPALKRLEIDNSFLKDVDYEDGLEDCMVKIHAPSLVSLVYKGSVAREYDLSSFPLLVDADINFVSETLTETWDAKISYSAGVRVNEFLRGLTNVNCLKVSGQAIKGLSFADDLLKDLAPFCNLIQLDVTGVLETSADTGICALLQLAPRLESLIFREARFTNGPSNEDEGWTLKWASLVLAVDFYA</sequence>
<evidence type="ECO:0000313" key="3">
    <source>
        <dbReference type="Proteomes" id="UP000316621"/>
    </source>
</evidence>
<dbReference type="OMA" id="NLCISAP"/>
<dbReference type="AlphaFoldDB" id="A0A4Y7I8S3"/>